<dbReference type="InterPro" id="IPR023401">
    <property type="entry name" value="ODC_N"/>
</dbReference>
<dbReference type="GO" id="GO:0005737">
    <property type="term" value="C:cytoplasm"/>
    <property type="evidence" value="ECO:0007669"/>
    <property type="project" value="TreeGrafter"/>
</dbReference>
<dbReference type="NCBIfam" id="TIGR02992">
    <property type="entry name" value="ectoine_eutC"/>
    <property type="match status" value="1"/>
</dbReference>
<dbReference type="InterPro" id="IPR036291">
    <property type="entry name" value="NAD(P)-bd_dom_sf"/>
</dbReference>
<gene>
    <name evidence="2" type="ORF">A3843_01635</name>
</gene>
<dbReference type="EMBL" id="LVVZ01000004">
    <property type="protein sequence ID" value="OKL45661.1"/>
    <property type="molecule type" value="Genomic_DNA"/>
</dbReference>
<dbReference type="SUPFAM" id="SSF51735">
    <property type="entry name" value="NAD(P)-binding Rossmann-fold domains"/>
    <property type="match status" value="1"/>
</dbReference>
<protein>
    <submittedName>
        <fullName evidence="2">Ectoine utilization protein EutC</fullName>
    </submittedName>
</protein>
<dbReference type="STRING" id="197461.A3843_01635"/>
<reference evidence="2 3" key="1">
    <citation type="submission" date="2016-03" db="EMBL/GenBank/DDBJ databases">
        <title>Genome sequence of Nesiotobacter sp. nov., a moderately halophilic alphaproteobacterium isolated from the Yellow Sea, China.</title>
        <authorList>
            <person name="Zhang G."/>
            <person name="Zhang R."/>
        </authorList>
    </citation>
    <scope>NUCLEOTIDE SEQUENCE [LARGE SCALE GENOMIC DNA]</scope>
    <source>
        <strain evidence="2 3">WB1-6</strain>
    </source>
</reference>
<accession>A0A1U7JLY1</accession>
<sequence>MAVRVLTEAELKAAVTLTPESIACIEQAIAALSLRSVVMPPVLSMEIPEHNGEVDVKTAYVPCLDSFAIKVSPGFFDNPSIGLPSLNGLMVVFSAKTGLVEALLMDNGYLTDIRTACAGAVAARFLARPDAHNALIVGTGVQARLQLQALCQVLPIKSAEVWGRCKDKAARLAQDLGQKLSITIQAVDDLSLAVPRADVVVTTTPSRSPLLQAEWLRPGQHITAMGSDANYKNEIDPACFNHLSRYVADRRTQTMTRGELRTALAYGNAPATEDIPELSEIITGHRDGRVSAADITLCDLTGMGVQDTAIAAFARERAEKEGAGILI</sequence>
<dbReference type="Gene3D" id="3.30.1780.10">
    <property type="entry name" value="ornithine cyclodeaminase, domain 1"/>
    <property type="match status" value="1"/>
</dbReference>
<dbReference type="InterPro" id="IPR014334">
    <property type="entry name" value="Ectoine_EutC"/>
</dbReference>
<dbReference type="RefSeq" id="WP_028483041.1">
    <property type="nucleotide sequence ID" value="NZ_LVVZ01000004.1"/>
</dbReference>
<keyword evidence="3" id="KW-1185">Reference proteome</keyword>
<proteinExistence type="inferred from homology"/>
<evidence type="ECO:0000313" key="2">
    <source>
        <dbReference type="EMBL" id="OKL45661.1"/>
    </source>
</evidence>
<evidence type="ECO:0000313" key="3">
    <source>
        <dbReference type="Proteomes" id="UP000185783"/>
    </source>
</evidence>
<comment type="similarity">
    <text evidence="1">Belongs to the ornithine cyclodeaminase/mu-crystallin family.</text>
</comment>
<comment type="caution">
    <text evidence="2">The sequence shown here is derived from an EMBL/GenBank/DDBJ whole genome shotgun (WGS) entry which is preliminary data.</text>
</comment>
<evidence type="ECO:0000256" key="1">
    <source>
        <dbReference type="ARBA" id="ARBA00008903"/>
    </source>
</evidence>
<dbReference type="PIRSF" id="PIRSF001439">
    <property type="entry name" value="CryM"/>
    <property type="match status" value="1"/>
</dbReference>
<dbReference type="AlphaFoldDB" id="A0A1U7JLY1"/>
<organism evidence="2 3">
    <name type="scientific">Pseudovibrio exalbescens</name>
    <dbReference type="NCBI Taxonomy" id="197461"/>
    <lineage>
        <taxon>Bacteria</taxon>
        <taxon>Pseudomonadati</taxon>
        <taxon>Pseudomonadota</taxon>
        <taxon>Alphaproteobacteria</taxon>
        <taxon>Hyphomicrobiales</taxon>
        <taxon>Stappiaceae</taxon>
        <taxon>Pseudovibrio</taxon>
    </lineage>
</organism>
<name>A0A1U7JLY1_9HYPH</name>
<dbReference type="InterPro" id="IPR003462">
    <property type="entry name" value="ODC_Mu_crystall"/>
</dbReference>
<dbReference type="NCBIfam" id="NF006141">
    <property type="entry name" value="PRK08291.1"/>
    <property type="match status" value="1"/>
</dbReference>
<dbReference type="Pfam" id="PF02423">
    <property type="entry name" value="OCD_Mu_crystall"/>
    <property type="match status" value="1"/>
</dbReference>
<dbReference type="Proteomes" id="UP000185783">
    <property type="component" value="Unassembled WGS sequence"/>
</dbReference>
<dbReference type="PANTHER" id="PTHR13812">
    <property type="entry name" value="KETIMINE REDUCTASE MU-CRYSTALLIN"/>
    <property type="match status" value="1"/>
</dbReference>
<dbReference type="PANTHER" id="PTHR13812:SF19">
    <property type="entry name" value="KETIMINE REDUCTASE MU-CRYSTALLIN"/>
    <property type="match status" value="1"/>
</dbReference>
<dbReference type="Gene3D" id="3.40.50.720">
    <property type="entry name" value="NAD(P)-binding Rossmann-like Domain"/>
    <property type="match status" value="1"/>
</dbReference>